<dbReference type="Proteomes" id="UP000019249">
    <property type="component" value="Unassembled WGS sequence"/>
</dbReference>
<sequence length="111" mass="13416">MINDLMEYKKVLEDDIKILGYNNLRYSIFEGAEKNREEYQIRIEKNNDKYEVYMTADRASVQGKYEFGDIFDAFDQFLNIMQYTVLSNRKRVMRGETPEYHCSLWDDVRDN</sequence>
<proteinExistence type="predicted"/>
<dbReference type="RefSeq" id="WP_036098480.1">
    <property type="nucleotide sequence ID" value="NZ_AODF01000044.1"/>
</dbReference>
<organism evidence="1 2">
    <name type="scientific">Listeria floridensis FSL S10-1187</name>
    <dbReference type="NCBI Taxonomy" id="1265817"/>
    <lineage>
        <taxon>Bacteria</taxon>
        <taxon>Bacillati</taxon>
        <taxon>Bacillota</taxon>
        <taxon>Bacilli</taxon>
        <taxon>Bacillales</taxon>
        <taxon>Listeriaceae</taxon>
        <taxon>Listeria</taxon>
    </lineage>
</organism>
<gene>
    <name evidence="1" type="ORF">MFLO_15017</name>
</gene>
<dbReference type="EMBL" id="AODF01000044">
    <property type="protein sequence ID" value="EUJ25648.1"/>
    <property type="molecule type" value="Genomic_DNA"/>
</dbReference>
<reference evidence="1 2" key="1">
    <citation type="journal article" date="2014" name="Int. J. Syst. Evol. Microbiol.">
        <title>Listeria floridensis sp. nov., Listeria aquatica sp. nov., Listeria cornellensis sp. nov., Listeria riparia sp. nov. and Listeria grandensis sp. nov., from agricultural and natural environments.</title>
        <authorList>
            <person name="den Bakker H.C."/>
            <person name="Warchocki S."/>
            <person name="Wright E.M."/>
            <person name="Allred A.F."/>
            <person name="Ahlstrom C."/>
            <person name="Manuel C.S."/>
            <person name="Stasiewicz M.J."/>
            <person name="Burrell A."/>
            <person name="Roof S."/>
            <person name="Strawn L."/>
            <person name="Fortes E.D."/>
            <person name="Nightingale K.K."/>
            <person name="Kephart D."/>
            <person name="Wiedmann M."/>
        </authorList>
    </citation>
    <scope>NUCLEOTIDE SEQUENCE [LARGE SCALE GENOMIC DNA]</scope>
    <source>
        <strain evidence="1 2">FSL S10-1187</strain>
    </source>
</reference>
<comment type="caution">
    <text evidence="1">The sequence shown here is derived from an EMBL/GenBank/DDBJ whole genome shotgun (WGS) entry which is preliminary data.</text>
</comment>
<keyword evidence="2" id="KW-1185">Reference proteome</keyword>
<accession>A0ABP3AVJ6</accession>
<evidence type="ECO:0000313" key="2">
    <source>
        <dbReference type="Proteomes" id="UP000019249"/>
    </source>
</evidence>
<dbReference type="Pfam" id="PF15597">
    <property type="entry name" value="Imm59"/>
    <property type="match status" value="1"/>
</dbReference>
<evidence type="ECO:0000313" key="1">
    <source>
        <dbReference type="EMBL" id="EUJ25648.1"/>
    </source>
</evidence>
<name>A0ABP3AVJ6_9LIST</name>
<protein>
    <submittedName>
        <fullName evidence="1">Uncharacterized protein</fullName>
    </submittedName>
</protein>
<dbReference type="InterPro" id="IPR028954">
    <property type="entry name" value="Imm59"/>
</dbReference>